<evidence type="ECO:0000313" key="2">
    <source>
        <dbReference type="EMBL" id="MCE2594928.1"/>
    </source>
</evidence>
<accession>A0ABS8W8U7</accession>
<dbReference type="InterPro" id="IPR003607">
    <property type="entry name" value="HD/PDEase_dom"/>
</dbReference>
<keyword evidence="3" id="KW-1185">Reference proteome</keyword>
<dbReference type="Proteomes" id="UP001201273">
    <property type="component" value="Unassembled WGS sequence"/>
</dbReference>
<dbReference type="PANTHER" id="PTHR43155">
    <property type="entry name" value="CYCLIC DI-GMP PHOSPHODIESTERASE PA4108-RELATED"/>
    <property type="match status" value="1"/>
</dbReference>
<organism evidence="2 3">
    <name type="scientific">Motilimonas cestriensis</name>
    <dbReference type="NCBI Taxonomy" id="2742685"/>
    <lineage>
        <taxon>Bacteria</taxon>
        <taxon>Pseudomonadati</taxon>
        <taxon>Pseudomonadota</taxon>
        <taxon>Gammaproteobacteria</taxon>
        <taxon>Alteromonadales</taxon>
        <taxon>Alteromonadales genera incertae sedis</taxon>
        <taxon>Motilimonas</taxon>
    </lineage>
</organism>
<evidence type="ECO:0000313" key="3">
    <source>
        <dbReference type="Proteomes" id="UP001201273"/>
    </source>
</evidence>
<dbReference type="EMBL" id="JAIMJA010000007">
    <property type="protein sequence ID" value="MCE2594928.1"/>
    <property type="molecule type" value="Genomic_DNA"/>
</dbReference>
<evidence type="ECO:0000259" key="1">
    <source>
        <dbReference type="PROSITE" id="PS51832"/>
    </source>
</evidence>
<dbReference type="PANTHER" id="PTHR43155:SF2">
    <property type="entry name" value="CYCLIC DI-GMP PHOSPHODIESTERASE PA4108"/>
    <property type="match status" value="1"/>
</dbReference>
<sequence>MLVEKKLSELAIGHYIVDIIEQAKNYKITHACYVETPQTVATLHSKGVVSVMIDTSKTRYPKAPEDEDSTEPEAPNSGVKLKAGFIQRMTRATNIFKESKQLQKKIFHDAQSGRELDLAPVIEATNEVIDEIFQNSDALASVINIRKKDQYLLEHSVSVSVLIAIFAKFLKLERKIIHQLAIGAFLHDVGKIMVPDAILNKPGKLTENEFTIMKTHVNHSIHVIERTPNISKLSLEVAALHHEKLNGTGYPYRVRGNNISKYGRMIAICDIFDALTANRVYKDGFAHIKAFNILRHMAKDEHLDVELVDSFIKCMGVYPVGTLVELNSNQLAIVESSNPNDPICPKVRPFFNMQQHDYKPSKPMDLSEEDDFIIKGVRPDDFELDMDQVMEFLMKQG</sequence>
<dbReference type="Pfam" id="PF13487">
    <property type="entry name" value="HD_5"/>
    <property type="match status" value="1"/>
</dbReference>
<dbReference type="CDD" id="cd00077">
    <property type="entry name" value="HDc"/>
    <property type="match status" value="1"/>
</dbReference>
<dbReference type="InterPro" id="IPR021812">
    <property type="entry name" value="DUF3391"/>
</dbReference>
<dbReference type="Gene3D" id="1.10.3210.10">
    <property type="entry name" value="Hypothetical protein af1432"/>
    <property type="match status" value="1"/>
</dbReference>
<dbReference type="Pfam" id="PF11871">
    <property type="entry name" value="DUF3391"/>
    <property type="match status" value="1"/>
</dbReference>
<dbReference type="PROSITE" id="PS51832">
    <property type="entry name" value="HD_GYP"/>
    <property type="match status" value="1"/>
</dbReference>
<dbReference type="RefSeq" id="WP_233052438.1">
    <property type="nucleotide sequence ID" value="NZ_JAIMJA010000007.1"/>
</dbReference>
<feature type="domain" description="HD-GYP" evidence="1">
    <location>
        <begin position="130"/>
        <end position="327"/>
    </location>
</feature>
<gene>
    <name evidence="2" type="ORF">K6Y31_08880</name>
</gene>
<protein>
    <submittedName>
        <fullName evidence="2">HD-GYP domain-containing protein</fullName>
    </submittedName>
</protein>
<reference evidence="2 3" key="1">
    <citation type="journal article" date="2022" name="Environ. Microbiol. Rep.">
        <title>Eco-phylogenetic analyses reveal divergent evolution of vitamin B12 metabolism in the marine bacterial family 'Psychromonadaceae'.</title>
        <authorList>
            <person name="Jin X."/>
            <person name="Yang Y."/>
            <person name="Cao H."/>
            <person name="Gao B."/>
            <person name="Zhao Z."/>
        </authorList>
    </citation>
    <scope>NUCLEOTIDE SEQUENCE [LARGE SCALE GENOMIC DNA]</scope>
    <source>
        <strain evidence="2 3">MKS20</strain>
    </source>
</reference>
<dbReference type="SUPFAM" id="SSF109604">
    <property type="entry name" value="HD-domain/PDEase-like"/>
    <property type="match status" value="1"/>
</dbReference>
<comment type="caution">
    <text evidence="2">The sequence shown here is derived from an EMBL/GenBank/DDBJ whole genome shotgun (WGS) entry which is preliminary data.</text>
</comment>
<dbReference type="InterPro" id="IPR037522">
    <property type="entry name" value="HD_GYP_dom"/>
</dbReference>
<dbReference type="SMART" id="SM00471">
    <property type="entry name" value="HDc"/>
    <property type="match status" value="1"/>
</dbReference>
<name>A0ABS8W8U7_9GAMM</name>
<proteinExistence type="predicted"/>